<dbReference type="GO" id="GO:0016740">
    <property type="term" value="F:transferase activity"/>
    <property type="evidence" value="ECO:0007669"/>
    <property type="project" value="UniProtKB-KW"/>
</dbReference>
<reference evidence="14 15" key="1">
    <citation type="submission" date="2023-02" db="EMBL/GenBank/DDBJ databases">
        <title>Genome sequence of Lentisphaera profundi SAORIC-696.</title>
        <authorList>
            <person name="Kim e."/>
            <person name="Cho J.-C."/>
            <person name="Choi A."/>
            <person name="Kang I."/>
        </authorList>
    </citation>
    <scope>NUCLEOTIDE SEQUENCE [LARGE SCALE GENOMIC DNA]</scope>
    <source>
        <strain evidence="14 15">SAORIC-696</strain>
    </source>
</reference>
<evidence type="ECO:0000256" key="3">
    <source>
        <dbReference type="ARBA" id="ARBA00022555"/>
    </source>
</evidence>
<organism evidence="14 15">
    <name type="scientific">Lentisphaera profundi</name>
    <dbReference type="NCBI Taxonomy" id="1658616"/>
    <lineage>
        <taxon>Bacteria</taxon>
        <taxon>Pseudomonadati</taxon>
        <taxon>Lentisphaerota</taxon>
        <taxon>Lentisphaeria</taxon>
        <taxon>Lentisphaerales</taxon>
        <taxon>Lentisphaeraceae</taxon>
        <taxon>Lentisphaera</taxon>
    </lineage>
</organism>
<name>A0ABY7VS32_9BACT</name>
<evidence type="ECO:0000256" key="6">
    <source>
        <dbReference type="ARBA" id="ARBA00022723"/>
    </source>
</evidence>
<keyword evidence="9" id="KW-0460">Magnesium</keyword>
<dbReference type="Gene3D" id="3.40.50.620">
    <property type="entry name" value="HUPs"/>
    <property type="match status" value="1"/>
</dbReference>
<dbReference type="RefSeq" id="WP_274149999.1">
    <property type="nucleotide sequence ID" value="NZ_CP117811.1"/>
</dbReference>
<dbReference type="PANTHER" id="PTHR43686:SF1">
    <property type="entry name" value="AMINOTRAN_5 DOMAIN-CONTAINING PROTEIN"/>
    <property type="match status" value="1"/>
</dbReference>
<keyword evidence="2" id="KW-0963">Cytoplasm</keyword>
<keyword evidence="6" id="KW-0479">Metal-binding</keyword>
<evidence type="ECO:0000256" key="9">
    <source>
        <dbReference type="ARBA" id="ARBA00022842"/>
    </source>
</evidence>
<keyword evidence="11" id="KW-0408">Iron</keyword>
<keyword evidence="12" id="KW-0411">Iron-sulfur</keyword>
<dbReference type="Proteomes" id="UP001214250">
    <property type="component" value="Chromosome 1"/>
</dbReference>
<evidence type="ECO:0000256" key="7">
    <source>
        <dbReference type="ARBA" id="ARBA00022741"/>
    </source>
</evidence>
<dbReference type="SUPFAM" id="SSF52402">
    <property type="entry name" value="Adenine nucleotide alpha hydrolases-like"/>
    <property type="match status" value="1"/>
</dbReference>
<keyword evidence="4 14" id="KW-0808">Transferase</keyword>
<dbReference type="InterPro" id="IPR035107">
    <property type="entry name" value="tRNA_thiolation_TtcA_Ctu1"/>
</dbReference>
<evidence type="ECO:0000313" key="15">
    <source>
        <dbReference type="Proteomes" id="UP001214250"/>
    </source>
</evidence>
<evidence type="ECO:0000256" key="11">
    <source>
        <dbReference type="ARBA" id="ARBA00023004"/>
    </source>
</evidence>
<dbReference type="CDD" id="cd24138">
    <property type="entry name" value="TtcA-like"/>
    <property type="match status" value="1"/>
</dbReference>
<dbReference type="NCBIfam" id="NF007972">
    <property type="entry name" value="PRK10696.1"/>
    <property type="match status" value="1"/>
</dbReference>
<evidence type="ECO:0000256" key="5">
    <source>
        <dbReference type="ARBA" id="ARBA00022694"/>
    </source>
</evidence>
<keyword evidence="10" id="KW-0694">RNA-binding</keyword>
<keyword evidence="1" id="KW-0004">4Fe-4S</keyword>
<keyword evidence="5" id="KW-0819">tRNA processing</keyword>
<evidence type="ECO:0000256" key="12">
    <source>
        <dbReference type="ARBA" id="ARBA00023014"/>
    </source>
</evidence>
<evidence type="ECO:0000256" key="2">
    <source>
        <dbReference type="ARBA" id="ARBA00022490"/>
    </source>
</evidence>
<dbReference type="HAMAP" id="MF_01850">
    <property type="entry name" value="TtcA"/>
    <property type="match status" value="1"/>
</dbReference>
<evidence type="ECO:0000256" key="8">
    <source>
        <dbReference type="ARBA" id="ARBA00022840"/>
    </source>
</evidence>
<dbReference type="EC" id="2.8.1.-" evidence="14"/>
<keyword evidence="8" id="KW-0067">ATP-binding</keyword>
<accession>A0ABY7VS32</accession>
<evidence type="ECO:0000259" key="13">
    <source>
        <dbReference type="Pfam" id="PF01171"/>
    </source>
</evidence>
<dbReference type="PANTHER" id="PTHR43686">
    <property type="entry name" value="SULFURTRANSFERASE-RELATED"/>
    <property type="match status" value="1"/>
</dbReference>
<dbReference type="PIRSF" id="PIRSF004976">
    <property type="entry name" value="ATPase_YdaO"/>
    <property type="match status" value="1"/>
</dbReference>
<proteinExistence type="inferred from homology"/>
<protein>
    <submittedName>
        <fullName evidence="14">tRNA 2-thiocytidine(32) synthetase TtcA</fullName>
        <ecNumber evidence="14">2.8.1.-</ecNumber>
    </submittedName>
</protein>
<evidence type="ECO:0000256" key="1">
    <source>
        <dbReference type="ARBA" id="ARBA00022485"/>
    </source>
</evidence>
<dbReference type="InterPro" id="IPR014729">
    <property type="entry name" value="Rossmann-like_a/b/a_fold"/>
</dbReference>
<keyword evidence="3" id="KW-0820">tRNA-binding</keyword>
<gene>
    <name evidence="14" type="primary">ttcA</name>
    <name evidence="14" type="ORF">PQO03_09960</name>
</gene>
<sequence>MSKLSNTIRKQVSKALNDYNMIADGDQIMVACSGGKDSSILLLALEEIRKKSPIKFTLHPVMLDQKQPGFDAVEFIHFMREHNLNITLLQEDTYSIVKEKTPEGKAFCGICSRLRRGILYTYAKKHQYNSIALGHHRDDMNQTLLMNLFFAGKIAGMPPKLKSDDGENIVIRPLAYCAESDLIALAKEYDFPVVPCNLCGTQSNLQRQEMKKMLQQMELNHPNIGAVMQNAQANVRPSQLADHNLWDFSTL</sequence>
<evidence type="ECO:0000256" key="10">
    <source>
        <dbReference type="ARBA" id="ARBA00022884"/>
    </source>
</evidence>
<evidence type="ECO:0000313" key="14">
    <source>
        <dbReference type="EMBL" id="WDE96038.1"/>
    </source>
</evidence>
<keyword evidence="7" id="KW-0547">Nucleotide-binding</keyword>
<dbReference type="InterPro" id="IPR011063">
    <property type="entry name" value="TilS/TtcA_N"/>
</dbReference>
<keyword evidence="15" id="KW-1185">Reference proteome</keyword>
<evidence type="ECO:0000256" key="4">
    <source>
        <dbReference type="ARBA" id="ARBA00022679"/>
    </source>
</evidence>
<dbReference type="Pfam" id="PF01171">
    <property type="entry name" value="ATP_bind_3"/>
    <property type="match status" value="1"/>
</dbReference>
<dbReference type="EMBL" id="CP117811">
    <property type="protein sequence ID" value="WDE96038.1"/>
    <property type="molecule type" value="Genomic_DNA"/>
</dbReference>
<dbReference type="InterPro" id="IPR012089">
    <property type="entry name" value="tRNA_Cyd_32_2_STrfase"/>
</dbReference>
<feature type="domain" description="tRNA(Ile)-lysidine/2-thiocytidine synthase N-terminal" evidence="13">
    <location>
        <begin position="27"/>
        <end position="191"/>
    </location>
</feature>